<accession>A0A4V5TK92</accession>
<keyword evidence="7" id="KW-1185">Reference proteome</keyword>
<evidence type="ECO:0000256" key="2">
    <source>
        <dbReference type="ARBA" id="ARBA00023125"/>
    </source>
</evidence>
<dbReference type="InterPro" id="IPR001647">
    <property type="entry name" value="HTH_TetR"/>
</dbReference>
<comment type="caution">
    <text evidence="6">The sequence shown here is derived from an EMBL/GenBank/DDBJ whole genome shotgun (WGS) entry which is preliminary data.</text>
</comment>
<dbReference type="PANTHER" id="PTHR30055:SF234">
    <property type="entry name" value="HTH-TYPE TRANSCRIPTIONAL REGULATOR BETI"/>
    <property type="match status" value="1"/>
</dbReference>
<dbReference type="InterPro" id="IPR036271">
    <property type="entry name" value="Tet_transcr_reg_TetR-rel_C_sf"/>
</dbReference>
<keyword evidence="1" id="KW-0805">Transcription regulation</keyword>
<keyword evidence="3" id="KW-0804">Transcription</keyword>
<dbReference type="OrthoDB" id="3382616at2"/>
<protein>
    <submittedName>
        <fullName evidence="6">Helix-turn-helix transcriptional regulator</fullName>
    </submittedName>
</protein>
<dbReference type="PANTHER" id="PTHR30055">
    <property type="entry name" value="HTH-TYPE TRANSCRIPTIONAL REGULATOR RUTR"/>
    <property type="match status" value="1"/>
</dbReference>
<dbReference type="Gene3D" id="1.10.357.10">
    <property type="entry name" value="Tetracycline Repressor, domain 2"/>
    <property type="match status" value="1"/>
</dbReference>
<name>A0A4V5TK92_9ACTN</name>
<dbReference type="InterPro" id="IPR009057">
    <property type="entry name" value="Homeodomain-like_sf"/>
</dbReference>
<dbReference type="InterPro" id="IPR049445">
    <property type="entry name" value="TetR_SbtR-like_C"/>
</dbReference>
<feature type="domain" description="HTH tetR-type" evidence="5">
    <location>
        <begin position="6"/>
        <end position="65"/>
    </location>
</feature>
<dbReference type="InterPro" id="IPR050109">
    <property type="entry name" value="HTH-type_TetR-like_transc_reg"/>
</dbReference>
<proteinExistence type="predicted"/>
<dbReference type="AlphaFoldDB" id="A0A4V5TK92"/>
<reference evidence="6 7" key="1">
    <citation type="submission" date="2019-04" db="EMBL/GenBank/DDBJ databases">
        <authorList>
            <person name="Dong K."/>
        </authorList>
    </citation>
    <scope>NUCLEOTIDE SEQUENCE [LARGE SCALE GENOMIC DNA]</scope>
    <source>
        <strain evidence="7">dk3543</strain>
    </source>
</reference>
<keyword evidence="2 4" id="KW-0238">DNA-binding</keyword>
<evidence type="ECO:0000256" key="1">
    <source>
        <dbReference type="ARBA" id="ARBA00023015"/>
    </source>
</evidence>
<feature type="DNA-binding region" description="H-T-H motif" evidence="4">
    <location>
        <begin position="28"/>
        <end position="47"/>
    </location>
</feature>
<dbReference type="GO" id="GO:0000976">
    <property type="term" value="F:transcription cis-regulatory region binding"/>
    <property type="evidence" value="ECO:0007669"/>
    <property type="project" value="TreeGrafter"/>
</dbReference>
<gene>
    <name evidence="6" type="ORF">FC770_09770</name>
</gene>
<dbReference type="Proteomes" id="UP000307808">
    <property type="component" value="Unassembled WGS sequence"/>
</dbReference>
<dbReference type="EMBL" id="SZPY01000002">
    <property type="protein sequence ID" value="TKI62643.1"/>
    <property type="molecule type" value="Genomic_DNA"/>
</dbReference>
<evidence type="ECO:0000259" key="5">
    <source>
        <dbReference type="PROSITE" id="PS50977"/>
    </source>
</evidence>
<dbReference type="RefSeq" id="WP_137065912.1">
    <property type="nucleotide sequence ID" value="NZ_CP040748.1"/>
</dbReference>
<evidence type="ECO:0000313" key="7">
    <source>
        <dbReference type="Proteomes" id="UP000307808"/>
    </source>
</evidence>
<organism evidence="6 7">
    <name type="scientific">Nocardioides jishulii</name>
    <dbReference type="NCBI Taxonomy" id="2575440"/>
    <lineage>
        <taxon>Bacteria</taxon>
        <taxon>Bacillati</taxon>
        <taxon>Actinomycetota</taxon>
        <taxon>Actinomycetes</taxon>
        <taxon>Propionibacteriales</taxon>
        <taxon>Nocardioidaceae</taxon>
        <taxon>Nocardioides</taxon>
    </lineage>
</organism>
<dbReference type="Pfam" id="PF21597">
    <property type="entry name" value="TetR_C_43"/>
    <property type="match status" value="1"/>
</dbReference>
<dbReference type="Pfam" id="PF00440">
    <property type="entry name" value="TetR_N"/>
    <property type="match status" value="1"/>
</dbReference>
<dbReference type="PROSITE" id="PS50977">
    <property type="entry name" value="HTH_TETR_2"/>
    <property type="match status" value="1"/>
</dbReference>
<dbReference type="SUPFAM" id="SSF48498">
    <property type="entry name" value="Tetracyclin repressor-like, C-terminal domain"/>
    <property type="match status" value="1"/>
</dbReference>
<sequence>MRADAARRRARIIDEARRLFAAYGGGVALETVAEAAQVGIATLYRNFESRSALGDEVAQAILGDMRAAAQEALAGDGAMTAASWDAYVRRLVDLDLGALTAALAEHADDAFSEAVRMSQDVTLAGVEEVLAAARAADCVRDDIGALELVVLIGMITRPQAEAVHRAAPDLVEHLLAVVLDGMRPPR</sequence>
<evidence type="ECO:0000313" key="6">
    <source>
        <dbReference type="EMBL" id="TKI62643.1"/>
    </source>
</evidence>
<dbReference type="GO" id="GO:0003700">
    <property type="term" value="F:DNA-binding transcription factor activity"/>
    <property type="evidence" value="ECO:0007669"/>
    <property type="project" value="TreeGrafter"/>
</dbReference>
<dbReference type="SUPFAM" id="SSF46689">
    <property type="entry name" value="Homeodomain-like"/>
    <property type="match status" value="1"/>
</dbReference>
<evidence type="ECO:0000256" key="3">
    <source>
        <dbReference type="ARBA" id="ARBA00023163"/>
    </source>
</evidence>
<evidence type="ECO:0000256" key="4">
    <source>
        <dbReference type="PROSITE-ProRule" id="PRU00335"/>
    </source>
</evidence>